<dbReference type="EMBL" id="QCYY01002052">
    <property type="protein sequence ID" value="ROT73207.1"/>
    <property type="molecule type" value="Genomic_DNA"/>
</dbReference>
<protein>
    <submittedName>
        <fullName evidence="2">Uncharacterized protein</fullName>
    </submittedName>
</protein>
<accession>A0A423T9V4</accession>
<reference evidence="2 3" key="1">
    <citation type="submission" date="2018-04" db="EMBL/GenBank/DDBJ databases">
        <authorList>
            <person name="Zhang X."/>
            <person name="Yuan J."/>
            <person name="Li F."/>
            <person name="Xiang J."/>
        </authorList>
    </citation>
    <scope>NUCLEOTIDE SEQUENCE [LARGE SCALE GENOMIC DNA]</scope>
    <source>
        <tissue evidence="2">Muscle</tissue>
    </source>
</reference>
<comment type="caution">
    <text evidence="2">The sequence shown here is derived from an EMBL/GenBank/DDBJ whole genome shotgun (WGS) entry which is preliminary data.</text>
</comment>
<feature type="region of interest" description="Disordered" evidence="1">
    <location>
        <begin position="269"/>
        <end position="296"/>
    </location>
</feature>
<evidence type="ECO:0000313" key="3">
    <source>
        <dbReference type="Proteomes" id="UP000283509"/>
    </source>
</evidence>
<sequence>MNKNEPSRDVRFPPPDSRFCNLSESLAKSLENATGFPGRPAGGLRLFVDSREDSREFLLRNAAGRTSFPSRGFQQGVANLGSRGFAQRPTFQLDLTQEDLTTEFNSRERFFPTALGGRTQVNRPNPFSQAFRGRPNFQVEVDVTREDLTNEFDSREIFLRNFRGAGRSFSSATARPLVARPNPAVQAFRPAQRVEIDVTREDNSRELFLQSVRNGGALGRPAINPGRSFRPQGAVRLEVDVTREDLTREFNSREVLLQSAGFGRGVANTRPQGFRTSPPRQSFPPSPPRPAFQPRPGLQLEVDVTTEDFDDSRERFLQSLANRPNFASATARPQAFRPSPAVQSFRPRPGVRVDFDLTREDVDDSRELLLRPTGGRGRFQAGAFRPSTFRPRPVLQVDVTREDFDDDNTFELFDD</sequence>
<dbReference type="AlphaFoldDB" id="A0A423T9V4"/>
<feature type="compositionally biased region" description="Pro residues" evidence="1">
    <location>
        <begin position="281"/>
        <end position="293"/>
    </location>
</feature>
<proteinExistence type="predicted"/>
<evidence type="ECO:0000313" key="2">
    <source>
        <dbReference type="EMBL" id="ROT73207.1"/>
    </source>
</evidence>
<reference evidence="2 3" key="2">
    <citation type="submission" date="2019-01" db="EMBL/GenBank/DDBJ databases">
        <title>The decoding of complex shrimp genome reveals the adaptation for benthos swimmer, frequently molting mechanism and breeding impact on genome.</title>
        <authorList>
            <person name="Sun Y."/>
            <person name="Gao Y."/>
            <person name="Yu Y."/>
        </authorList>
    </citation>
    <scope>NUCLEOTIDE SEQUENCE [LARGE SCALE GENOMIC DNA]</scope>
    <source>
        <tissue evidence="2">Muscle</tissue>
    </source>
</reference>
<organism evidence="2 3">
    <name type="scientific">Penaeus vannamei</name>
    <name type="common">Whiteleg shrimp</name>
    <name type="synonym">Litopenaeus vannamei</name>
    <dbReference type="NCBI Taxonomy" id="6689"/>
    <lineage>
        <taxon>Eukaryota</taxon>
        <taxon>Metazoa</taxon>
        <taxon>Ecdysozoa</taxon>
        <taxon>Arthropoda</taxon>
        <taxon>Crustacea</taxon>
        <taxon>Multicrustacea</taxon>
        <taxon>Malacostraca</taxon>
        <taxon>Eumalacostraca</taxon>
        <taxon>Eucarida</taxon>
        <taxon>Decapoda</taxon>
        <taxon>Dendrobranchiata</taxon>
        <taxon>Penaeoidea</taxon>
        <taxon>Penaeidae</taxon>
        <taxon>Penaeus</taxon>
    </lineage>
</organism>
<gene>
    <name evidence="2" type="ORF">C7M84_008344</name>
</gene>
<dbReference type="Proteomes" id="UP000283509">
    <property type="component" value="Unassembled WGS sequence"/>
</dbReference>
<evidence type="ECO:0000256" key="1">
    <source>
        <dbReference type="SAM" id="MobiDB-lite"/>
    </source>
</evidence>
<keyword evidence="3" id="KW-1185">Reference proteome</keyword>
<name>A0A423T9V4_PENVA</name>